<name>A0A0A9GQZ3_ARUDO</name>
<organism evidence="1">
    <name type="scientific">Arundo donax</name>
    <name type="common">Giant reed</name>
    <name type="synonym">Donax arundinaceus</name>
    <dbReference type="NCBI Taxonomy" id="35708"/>
    <lineage>
        <taxon>Eukaryota</taxon>
        <taxon>Viridiplantae</taxon>
        <taxon>Streptophyta</taxon>
        <taxon>Embryophyta</taxon>
        <taxon>Tracheophyta</taxon>
        <taxon>Spermatophyta</taxon>
        <taxon>Magnoliopsida</taxon>
        <taxon>Liliopsida</taxon>
        <taxon>Poales</taxon>
        <taxon>Poaceae</taxon>
        <taxon>PACMAD clade</taxon>
        <taxon>Arundinoideae</taxon>
        <taxon>Arundineae</taxon>
        <taxon>Arundo</taxon>
    </lineage>
</organism>
<reference evidence="1" key="1">
    <citation type="submission" date="2014-09" db="EMBL/GenBank/DDBJ databases">
        <authorList>
            <person name="Magalhaes I.L.F."/>
            <person name="Oliveira U."/>
            <person name="Santos F.R."/>
            <person name="Vidigal T.H.D.A."/>
            <person name="Brescovit A.D."/>
            <person name="Santos A.J."/>
        </authorList>
    </citation>
    <scope>NUCLEOTIDE SEQUENCE</scope>
    <source>
        <tissue evidence="1">Shoot tissue taken approximately 20 cm above the soil surface</tissue>
    </source>
</reference>
<evidence type="ECO:0000313" key="1">
    <source>
        <dbReference type="EMBL" id="JAE23078.1"/>
    </source>
</evidence>
<dbReference type="EMBL" id="GBRH01174818">
    <property type="protein sequence ID" value="JAE23078.1"/>
    <property type="molecule type" value="Transcribed_RNA"/>
</dbReference>
<accession>A0A0A9GQZ3</accession>
<proteinExistence type="predicted"/>
<sequence>MIRRVLSFAPSRDLPYQLVFL</sequence>
<protein>
    <submittedName>
        <fullName evidence="1">Uncharacterized protein</fullName>
    </submittedName>
</protein>
<dbReference type="AlphaFoldDB" id="A0A0A9GQZ3"/>
<reference evidence="1" key="2">
    <citation type="journal article" date="2015" name="Data Brief">
        <title>Shoot transcriptome of the giant reed, Arundo donax.</title>
        <authorList>
            <person name="Barrero R.A."/>
            <person name="Guerrero F.D."/>
            <person name="Moolhuijzen P."/>
            <person name="Goolsby J.A."/>
            <person name="Tidwell J."/>
            <person name="Bellgard S.E."/>
            <person name="Bellgard M.I."/>
        </authorList>
    </citation>
    <scope>NUCLEOTIDE SEQUENCE</scope>
    <source>
        <tissue evidence="1">Shoot tissue taken approximately 20 cm above the soil surface</tissue>
    </source>
</reference>